<dbReference type="EMBL" id="AWUE01018464">
    <property type="protein sequence ID" value="OMO80064.1"/>
    <property type="molecule type" value="Genomic_DNA"/>
</dbReference>
<sequence length="108" mass="11904">MCLCCGGFDDEMRAIVARNLEGKFDGDKGIKVITDHGEELIAGVVLFATDISYCNVISNPICFTVVVNNRDIWTQLEEVMDFACRGGEASLSHEGVDKRDIDHNSFDS</sequence>
<organism evidence="1 2">
    <name type="scientific">Corchorus olitorius</name>
    <dbReference type="NCBI Taxonomy" id="93759"/>
    <lineage>
        <taxon>Eukaryota</taxon>
        <taxon>Viridiplantae</taxon>
        <taxon>Streptophyta</taxon>
        <taxon>Embryophyta</taxon>
        <taxon>Tracheophyta</taxon>
        <taxon>Spermatophyta</taxon>
        <taxon>Magnoliopsida</taxon>
        <taxon>eudicotyledons</taxon>
        <taxon>Gunneridae</taxon>
        <taxon>Pentapetalae</taxon>
        <taxon>rosids</taxon>
        <taxon>malvids</taxon>
        <taxon>Malvales</taxon>
        <taxon>Malvaceae</taxon>
        <taxon>Grewioideae</taxon>
        <taxon>Apeibeae</taxon>
        <taxon>Corchorus</taxon>
    </lineage>
</organism>
<dbReference type="Proteomes" id="UP000187203">
    <property type="component" value="Unassembled WGS sequence"/>
</dbReference>
<dbReference type="STRING" id="93759.A0A1R3IBX2"/>
<evidence type="ECO:0000313" key="2">
    <source>
        <dbReference type="Proteomes" id="UP000187203"/>
    </source>
</evidence>
<dbReference type="OrthoDB" id="10489964at2759"/>
<proteinExistence type="predicted"/>
<comment type="caution">
    <text evidence="1">The sequence shown here is derived from an EMBL/GenBank/DDBJ whole genome shotgun (WGS) entry which is preliminary data.</text>
</comment>
<reference evidence="2" key="1">
    <citation type="submission" date="2013-09" db="EMBL/GenBank/DDBJ databases">
        <title>Corchorus olitorius genome sequencing.</title>
        <authorList>
            <person name="Alam M."/>
            <person name="Haque M.S."/>
            <person name="Islam M.S."/>
            <person name="Emdad E.M."/>
            <person name="Islam M.M."/>
            <person name="Ahmed B."/>
            <person name="Halim A."/>
            <person name="Hossen Q.M.M."/>
            <person name="Hossain M.Z."/>
            <person name="Ahmed R."/>
            <person name="Khan M.M."/>
            <person name="Islam R."/>
            <person name="Rashid M.M."/>
            <person name="Khan S.A."/>
            <person name="Rahman M.S."/>
            <person name="Alam M."/>
            <person name="Yahiya A.S."/>
            <person name="Khan M.S."/>
            <person name="Azam M.S."/>
            <person name="Haque T."/>
            <person name="Lashkar M.Z.H."/>
            <person name="Akhand A.I."/>
            <person name="Morshed G."/>
            <person name="Roy S."/>
            <person name="Uddin K.S."/>
            <person name="Rabeya T."/>
            <person name="Hossain A.S."/>
            <person name="Chowdhury A."/>
            <person name="Snigdha A.R."/>
            <person name="Mortoza M.S."/>
            <person name="Matin S.A."/>
            <person name="Hoque S.M.E."/>
            <person name="Islam M.K."/>
            <person name="Roy D.K."/>
            <person name="Haider R."/>
            <person name="Moosa M.M."/>
            <person name="Elias S.M."/>
            <person name="Hasan A.M."/>
            <person name="Jahan S."/>
            <person name="Shafiuddin M."/>
            <person name="Mahmood N."/>
            <person name="Shommy N.S."/>
        </authorList>
    </citation>
    <scope>NUCLEOTIDE SEQUENCE [LARGE SCALE GENOMIC DNA]</scope>
    <source>
        <strain evidence="2">cv. O-4</strain>
    </source>
</reference>
<name>A0A1R3IBX2_9ROSI</name>
<evidence type="ECO:0000313" key="1">
    <source>
        <dbReference type="EMBL" id="OMO80064.1"/>
    </source>
</evidence>
<protein>
    <submittedName>
        <fullName evidence="1">Glutathione reductase, cytosolic-like protein</fullName>
    </submittedName>
</protein>
<gene>
    <name evidence="1" type="ORF">COLO4_24264</name>
</gene>
<accession>A0A1R3IBX2</accession>
<dbReference type="AlphaFoldDB" id="A0A1R3IBX2"/>
<keyword evidence="2" id="KW-1185">Reference proteome</keyword>